<dbReference type="OMA" id="AMLNINF"/>
<dbReference type="OrthoDB" id="1844152at2759"/>
<evidence type="ECO:0000313" key="11">
    <source>
        <dbReference type="Proteomes" id="UP000012174"/>
    </source>
</evidence>
<dbReference type="eggNOG" id="KOG0158">
    <property type="taxonomic scope" value="Eukaryota"/>
</dbReference>
<dbReference type="InterPro" id="IPR036396">
    <property type="entry name" value="Cyt_P450_sf"/>
</dbReference>
<dbReference type="InterPro" id="IPR001128">
    <property type="entry name" value="Cyt_P450"/>
</dbReference>
<keyword evidence="5 9" id="KW-0560">Oxidoreductase</keyword>
<dbReference type="HOGENOM" id="CLU_022195_9_2_1"/>
<dbReference type="Pfam" id="PF00067">
    <property type="entry name" value="p450"/>
    <property type="match status" value="1"/>
</dbReference>
<dbReference type="PANTHER" id="PTHR46206:SF1">
    <property type="entry name" value="P450, PUTATIVE (EUROFUNG)-RELATED"/>
    <property type="match status" value="1"/>
</dbReference>
<evidence type="ECO:0000256" key="2">
    <source>
        <dbReference type="ARBA" id="ARBA00010617"/>
    </source>
</evidence>
<dbReference type="AlphaFoldDB" id="M7SNK7"/>
<gene>
    <name evidence="10" type="ORF">UCREL1_7236</name>
</gene>
<proteinExistence type="inferred from homology"/>
<keyword evidence="11" id="KW-1185">Reference proteome</keyword>
<dbReference type="PRINTS" id="PR00465">
    <property type="entry name" value="EP450IV"/>
</dbReference>
<dbReference type="InterPro" id="IPR002403">
    <property type="entry name" value="Cyt_P450_E_grp-IV"/>
</dbReference>
<reference evidence="11" key="1">
    <citation type="journal article" date="2013" name="Genome Announc.">
        <title>Draft genome sequence of the grapevine dieback fungus Eutypa lata UCR-EL1.</title>
        <authorList>
            <person name="Blanco-Ulate B."/>
            <person name="Rolshausen P.E."/>
            <person name="Cantu D."/>
        </authorList>
    </citation>
    <scope>NUCLEOTIDE SEQUENCE [LARGE SCALE GENOMIC DNA]</scope>
    <source>
        <strain evidence="11">UCR-EL1</strain>
    </source>
</reference>
<evidence type="ECO:0000256" key="1">
    <source>
        <dbReference type="ARBA" id="ARBA00001971"/>
    </source>
</evidence>
<dbReference type="EMBL" id="KB706791">
    <property type="protein sequence ID" value="EMR65782.1"/>
    <property type="molecule type" value="Genomic_DNA"/>
</dbReference>
<protein>
    <submittedName>
        <fullName evidence="10">Putative cytochrome p450 protein</fullName>
    </submittedName>
</protein>
<evidence type="ECO:0000256" key="4">
    <source>
        <dbReference type="ARBA" id="ARBA00022723"/>
    </source>
</evidence>
<dbReference type="GO" id="GO:0020037">
    <property type="term" value="F:heme binding"/>
    <property type="evidence" value="ECO:0007669"/>
    <property type="project" value="InterPro"/>
</dbReference>
<dbReference type="PANTHER" id="PTHR46206">
    <property type="entry name" value="CYTOCHROME P450"/>
    <property type="match status" value="1"/>
</dbReference>
<dbReference type="Gene3D" id="1.10.630.10">
    <property type="entry name" value="Cytochrome P450"/>
    <property type="match status" value="1"/>
</dbReference>
<evidence type="ECO:0000256" key="6">
    <source>
        <dbReference type="ARBA" id="ARBA00023004"/>
    </source>
</evidence>
<accession>M7SNK7</accession>
<dbReference type="CDD" id="cd11041">
    <property type="entry name" value="CYP503A1-like"/>
    <property type="match status" value="1"/>
</dbReference>
<evidence type="ECO:0000256" key="3">
    <source>
        <dbReference type="ARBA" id="ARBA00022617"/>
    </source>
</evidence>
<keyword evidence="6 8" id="KW-0408">Iron</keyword>
<dbReference type="InterPro" id="IPR017972">
    <property type="entry name" value="Cyt_P450_CS"/>
</dbReference>
<dbReference type="GO" id="GO:0016705">
    <property type="term" value="F:oxidoreductase activity, acting on paired donors, with incorporation or reduction of molecular oxygen"/>
    <property type="evidence" value="ECO:0007669"/>
    <property type="project" value="InterPro"/>
</dbReference>
<dbReference type="GO" id="GO:0005506">
    <property type="term" value="F:iron ion binding"/>
    <property type="evidence" value="ECO:0007669"/>
    <property type="project" value="InterPro"/>
</dbReference>
<keyword evidence="4 8" id="KW-0479">Metal-binding</keyword>
<dbReference type="GO" id="GO:0004497">
    <property type="term" value="F:monooxygenase activity"/>
    <property type="evidence" value="ECO:0007669"/>
    <property type="project" value="UniProtKB-KW"/>
</dbReference>
<dbReference type="SUPFAM" id="SSF48264">
    <property type="entry name" value="Cytochrome P450"/>
    <property type="match status" value="1"/>
</dbReference>
<sequence>MGIPRLGRPFLIYESSLQQEVLLPPEHVKWFATQTDGLLSSAEIRMERHAIRYLHAGVPFGPSSQFIEKVLRESLTRNLPAIQGPVYEEVERSISRVFGATETDEWRTLNLYEAVQDMTFPAMSRVFFGLQLSRNENLLRSFKLYCAAMGLGTVVVGQLPRVLKRVVVPIFNLPLWYFRRKTLSYLTPAIERVHTGSESGPESKCHDTYDFFQQCVQTSAKLSGAHNNVDSATLAEYVMVVCFTGLLSQVTQTSNLILDLATCSPEKHLLQSLREEVTAVIRDEQDWKNPDIFKNSLPLADSTIRESLRCHPILIKGLTKEVVSPKGVELPDGTQMAQGSWLGIPVLGIHMDERFYNDPKVFNPFRFVGPPKEEKLEPAEQIAAARPTNIYFGFGYGRHACPGRWFAVLMLKMMLAYITLNYDIESVGPPPKMKVIGDAALPPIAATIRVRRRKRGGVSNGE</sequence>
<comment type="cofactor">
    <cofactor evidence="1 8">
        <name>heme</name>
        <dbReference type="ChEBI" id="CHEBI:30413"/>
    </cofactor>
</comment>
<dbReference type="KEGG" id="ela:UCREL1_7236"/>
<comment type="similarity">
    <text evidence="2 9">Belongs to the cytochrome P450 family.</text>
</comment>
<dbReference type="Proteomes" id="UP000012174">
    <property type="component" value="Unassembled WGS sequence"/>
</dbReference>
<evidence type="ECO:0000256" key="5">
    <source>
        <dbReference type="ARBA" id="ARBA00023002"/>
    </source>
</evidence>
<name>M7SNK7_EUTLA</name>
<evidence type="ECO:0000313" key="10">
    <source>
        <dbReference type="EMBL" id="EMR65782.1"/>
    </source>
</evidence>
<evidence type="ECO:0000256" key="7">
    <source>
        <dbReference type="ARBA" id="ARBA00023033"/>
    </source>
</evidence>
<evidence type="ECO:0000256" key="9">
    <source>
        <dbReference type="RuleBase" id="RU000461"/>
    </source>
</evidence>
<organism evidence="10 11">
    <name type="scientific">Eutypa lata (strain UCR-EL1)</name>
    <name type="common">Grapevine dieback disease fungus</name>
    <name type="synonym">Eutypa armeniacae</name>
    <dbReference type="NCBI Taxonomy" id="1287681"/>
    <lineage>
        <taxon>Eukaryota</taxon>
        <taxon>Fungi</taxon>
        <taxon>Dikarya</taxon>
        <taxon>Ascomycota</taxon>
        <taxon>Pezizomycotina</taxon>
        <taxon>Sordariomycetes</taxon>
        <taxon>Xylariomycetidae</taxon>
        <taxon>Xylariales</taxon>
        <taxon>Diatrypaceae</taxon>
        <taxon>Eutypa</taxon>
    </lineage>
</organism>
<dbReference type="PROSITE" id="PS00086">
    <property type="entry name" value="CYTOCHROME_P450"/>
    <property type="match status" value="1"/>
</dbReference>
<feature type="binding site" description="axial binding residue" evidence="8">
    <location>
        <position position="401"/>
    </location>
    <ligand>
        <name>heme</name>
        <dbReference type="ChEBI" id="CHEBI:30413"/>
    </ligand>
    <ligandPart>
        <name>Fe</name>
        <dbReference type="ChEBI" id="CHEBI:18248"/>
    </ligandPart>
</feature>
<keyword evidence="7 9" id="KW-0503">Monooxygenase</keyword>
<evidence type="ECO:0000256" key="8">
    <source>
        <dbReference type="PIRSR" id="PIRSR602403-1"/>
    </source>
</evidence>
<keyword evidence="3 8" id="KW-0349">Heme</keyword>